<evidence type="ECO:0000256" key="1">
    <source>
        <dbReference type="SAM" id="MobiDB-lite"/>
    </source>
</evidence>
<evidence type="ECO:0000313" key="2">
    <source>
        <dbReference type="EMBL" id="ACN35876.1"/>
    </source>
</evidence>
<dbReference type="EMBL" id="BT068979">
    <property type="protein sequence ID" value="ACN35876.1"/>
    <property type="molecule type" value="mRNA"/>
</dbReference>
<proteinExistence type="evidence at transcript level"/>
<protein>
    <submittedName>
        <fullName evidence="2">Uncharacterized protein</fullName>
    </submittedName>
</protein>
<organism evidence="2">
    <name type="scientific">Zea mays</name>
    <name type="common">Maize</name>
    <dbReference type="NCBI Taxonomy" id="4577"/>
    <lineage>
        <taxon>Eukaryota</taxon>
        <taxon>Viridiplantae</taxon>
        <taxon>Streptophyta</taxon>
        <taxon>Embryophyta</taxon>
        <taxon>Tracheophyta</taxon>
        <taxon>Spermatophyta</taxon>
        <taxon>Magnoliopsida</taxon>
        <taxon>Liliopsida</taxon>
        <taxon>Poales</taxon>
        <taxon>Poaceae</taxon>
        <taxon>PACMAD clade</taxon>
        <taxon>Panicoideae</taxon>
        <taxon>Andropogonodae</taxon>
        <taxon>Andropogoneae</taxon>
        <taxon>Tripsacinae</taxon>
        <taxon>Zea</taxon>
    </lineage>
</organism>
<feature type="compositionally biased region" description="Basic and acidic residues" evidence="1">
    <location>
        <begin position="291"/>
        <end position="303"/>
    </location>
</feature>
<name>C0PL10_MAIZE</name>
<accession>C0PL10</accession>
<reference evidence="2" key="1">
    <citation type="journal article" date="2009" name="PLoS Genet.">
        <title>Sequencing, mapping, and analysis of 27,455 maize full-length cDNAs.</title>
        <authorList>
            <person name="Soderlund C."/>
            <person name="Descour A."/>
            <person name="Kudrna D."/>
            <person name="Bomhoff M."/>
            <person name="Boyd L."/>
            <person name="Currie J."/>
            <person name="Angelova A."/>
            <person name="Collura K."/>
            <person name="Wissotski M."/>
            <person name="Ashley E."/>
            <person name="Morrow D."/>
            <person name="Fernandes J."/>
            <person name="Walbot V."/>
            <person name="Yu Y."/>
        </authorList>
    </citation>
    <scope>NUCLEOTIDE SEQUENCE</scope>
    <source>
        <strain evidence="2">B73</strain>
    </source>
</reference>
<sequence length="303" mass="33406">MFPRHMSTFSHINQELPRLGNTPALTQRMDDRRVCARRGHPMAPRNHFPHPFNSLVHLVHHTVVSDERIVSHPVGRAPLPQHFIEHLVGALHAVRFTQAIDQAVVSHDIRLEPLFSHPPEQPPRLVDPPPCRLPASRAHPDAAVPGNEHRVRVGVRLAARTGSLHLVEQEPGITKPPVPAQRSDQSVVALRVRGAVELAHAVERGERVAREPFLTEHADYVGERSSGDDRSVRTEEAEERRERVGAGQRERRGAERGFGERDGVGVGVGVRPGEEGESESSGEATVGRVRGGGERPLRAEAAR</sequence>
<feature type="compositionally biased region" description="Basic and acidic residues" evidence="1">
    <location>
        <begin position="219"/>
        <end position="263"/>
    </location>
</feature>
<dbReference type="AlphaFoldDB" id="C0PL10"/>
<reference evidence="2" key="2">
    <citation type="submission" date="2012-06" db="EMBL/GenBank/DDBJ databases">
        <authorList>
            <person name="Yu Y."/>
            <person name="Currie J."/>
            <person name="Lomeli R."/>
            <person name="Angelova A."/>
            <person name="Collura K."/>
            <person name="Wissotski M."/>
            <person name="Campos D."/>
            <person name="Kudrna D."/>
            <person name="Golser W."/>
            <person name="Ashely E."/>
            <person name="Descour A."/>
            <person name="Fernandes J."/>
            <person name="Soderlund C."/>
            <person name="Walbot V."/>
        </authorList>
    </citation>
    <scope>NUCLEOTIDE SEQUENCE</scope>
    <source>
        <strain evidence="2">B73</strain>
    </source>
</reference>
<feature type="region of interest" description="Disordered" evidence="1">
    <location>
        <begin position="219"/>
        <end position="303"/>
    </location>
</feature>